<reference evidence="1 2" key="1">
    <citation type="journal article" date="2020" name="bioRxiv">
        <title>Sequence and annotation of 42 cannabis genomes reveals extensive copy number variation in cannabinoid synthesis and pathogen resistance genes.</title>
        <authorList>
            <person name="Mckernan K.J."/>
            <person name="Helbert Y."/>
            <person name="Kane L.T."/>
            <person name="Ebling H."/>
            <person name="Zhang L."/>
            <person name="Liu B."/>
            <person name="Eaton Z."/>
            <person name="Mclaughlin S."/>
            <person name="Kingan S."/>
            <person name="Baybayan P."/>
            <person name="Concepcion G."/>
            <person name="Jordan M."/>
            <person name="Riva A."/>
            <person name="Barbazuk W."/>
            <person name="Harkins T."/>
        </authorList>
    </citation>
    <scope>NUCLEOTIDE SEQUENCE [LARGE SCALE GENOMIC DNA]</scope>
    <source>
        <strain evidence="2">cv. Jamaican Lion 4</strain>
        <tissue evidence="1">Leaf</tissue>
    </source>
</reference>
<dbReference type="Proteomes" id="UP000583929">
    <property type="component" value="Unassembled WGS sequence"/>
</dbReference>
<dbReference type="AlphaFoldDB" id="A0A7J6G4B9"/>
<evidence type="ECO:0000313" key="1">
    <source>
        <dbReference type="EMBL" id="KAF4377796.1"/>
    </source>
</evidence>
<evidence type="ECO:0000313" key="2">
    <source>
        <dbReference type="Proteomes" id="UP000583929"/>
    </source>
</evidence>
<keyword evidence="2" id="KW-1185">Reference proteome</keyword>
<name>A0A7J6G4B9_CANSA</name>
<accession>A0A7J6G4B9</accession>
<organism evidence="1 2">
    <name type="scientific">Cannabis sativa</name>
    <name type="common">Hemp</name>
    <name type="synonym">Marijuana</name>
    <dbReference type="NCBI Taxonomy" id="3483"/>
    <lineage>
        <taxon>Eukaryota</taxon>
        <taxon>Viridiplantae</taxon>
        <taxon>Streptophyta</taxon>
        <taxon>Embryophyta</taxon>
        <taxon>Tracheophyta</taxon>
        <taxon>Spermatophyta</taxon>
        <taxon>Magnoliopsida</taxon>
        <taxon>eudicotyledons</taxon>
        <taxon>Gunneridae</taxon>
        <taxon>Pentapetalae</taxon>
        <taxon>rosids</taxon>
        <taxon>fabids</taxon>
        <taxon>Rosales</taxon>
        <taxon>Cannabaceae</taxon>
        <taxon>Cannabis</taxon>
    </lineage>
</organism>
<gene>
    <name evidence="1" type="ORF">G4B88_031462</name>
</gene>
<protein>
    <submittedName>
        <fullName evidence="1">Uncharacterized protein</fullName>
    </submittedName>
</protein>
<comment type="caution">
    <text evidence="1">The sequence shown here is derived from an EMBL/GenBank/DDBJ whole genome shotgun (WGS) entry which is preliminary data.</text>
</comment>
<proteinExistence type="predicted"/>
<sequence>MEISLNLSESILPSEIIEDILVYKFHVKAKKISLVGIDNVVAFDLSREEFKLIKYPSSLKDNEFCIYDCIYIHFEPGRSRSVSCWVEG</sequence>
<dbReference type="EMBL" id="JAATIQ010000141">
    <property type="protein sequence ID" value="KAF4377796.1"/>
    <property type="molecule type" value="Genomic_DNA"/>
</dbReference>